<keyword evidence="2" id="KW-0732">Signal</keyword>
<dbReference type="AlphaFoldDB" id="A0A7E4UW15"/>
<proteinExistence type="predicted"/>
<name>A0A7E4UW15_PANRE</name>
<reference evidence="4" key="2">
    <citation type="submission" date="2020-10" db="UniProtKB">
        <authorList>
            <consortium name="WormBaseParasite"/>
        </authorList>
    </citation>
    <scope>IDENTIFICATION</scope>
</reference>
<reference evidence="3" key="1">
    <citation type="journal article" date="2013" name="Genetics">
        <title>The draft genome and transcriptome of Panagrellus redivivus are shaped by the harsh demands of a free-living lifestyle.</title>
        <authorList>
            <person name="Srinivasan J."/>
            <person name="Dillman A.R."/>
            <person name="Macchietto M.G."/>
            <person name="Heikkinen L."/>
            <person name="Lakso M."/>
            <person name="Fracchia K.M."/>
            <person name="Antoshechkin I."/>
            <person name="Mortazavi A."/>
            <person name="Wong G."/>
            <person name="Sternberg P.W."/>
        </authorList>
    </citation>
    <scope>NUCLEOTIDE SEQUENCE [LARGE SCALE GENOMIC DNA]</scope>
    <source>
        <strain evidence="3">MT8872</strain>
    </source>
</reference>
<feature type="region of interest" description="Disordered" evidence="1">
    <location>
        <begin position="149"/>
        <end position="185"/>
    </location>
</feature>
<evidence type="ECO:0000256" key="2">
    <source>
        <dbReference type="SAM" id="SignalP"/>
    </source>
</evidence>
<evidence type="ECO:0000313" key="3">
    <source>
        <dbReference type="Proteomes" id="UP000492821"/>
    </source>
</evidence>
<organism evidence="3 4">
    <name type="scientific">Panagrellus redivivus</name>
    <name type="common">Microworm</name>
    <dbReference type="NCBI Taxonomy" id="6233"/>
    <lineage>
        <taxon>Eukaryota</taxon>
        <taxon>Metazoa</taxon>
        <taxon>Ecdysozoa</taxon>
        <taxon>Nematoda</taxon>
        <taxon>Chromadorea</taxon>
        <taxon>Rhabditida</taxon>
        <taxon>Tylenchina</taxon>
        <taxon>Panagrolaimomorpha</taxon>
        <taxon>Panagrolaimoidea</taxon>
        <taxon>Panagrolaimidae</taxon>
        <taxon>Panagrellus</taxon>
    </lineage>
</organism>
<feature type="signal peptide" evidence="2">
    <location>
        <begin position="1"/>
        <end position="20"/>
    </location>
</feature>
<keyword evidence="3" id="KW-1185">Reference proteome</keyword>
<evidence type="ECO:0000313" key="4">
    <source>
        <dbReference type="WBParaSite" id="Pan_g13518.t1"/>
    </source>
</evidence>
<dbReference type="WBParaSite" id="Pan_g13518.t1">
    <property type="protein sequence ID" value="Pan_g13518.t1"/>
    <property type="gene ID" value="Pan_g13518"/>
</dbReference>
<accession>A0A7E4UW15</accession>
<protein>
    <submittedName>
        <fullName evidence="4">Ground-like domain-containing protein</fullName>
    </submittedName>
</protein>
<feature type="chain" id="PRO_5028894456" evidence="2">
    <location>
        <begin position="21"/>
        <end position="408"/>
    </location>
</feature>
<dbReference type="Proteomes" id="UP000492821">
    <property type="component" value="Unassembled WGS sequence"/>
</dbReference>
<evidence type="ECO:0000256" key="1">
    <source>
        <dbReference type="SAM" id="MobiDB-lite"/>
    </source>
</evidence>
<sequence>MNSSLRSVVWVAVVIGAAWGCLPSGVPNNCDCAAAPSCGGCVSSAGSSYSAYSRDSNSIQQPVYPQYSNSYAAPAPVAPYPRGPAPPDSYQPPPLAFDINELNENNAGNYINPNPTLITSVPAYSTPAPAESYPAEQYQQMLGVAPSSVVPKVNPQSAPQTTPPTAPAQSETASQPPRKPTNTDGTAYREAYRVESVAHFESSDVTAPPPEDLEADYADGSTTMPPGFPVPPMNDSEYAAVVKEITEEKESANNSVTKSITDNFLTYTQQVCTGVVISKAIAGSMLDVAMKCAEVGCTAANVRATEDDVFEAIFLQRADNRKDNAEFNCISTETVPMVTNNMMRLETELKNVQHNKPSGISRARTAATNRAIVIRPVTSRASRMARLEATTYKPIKVRFATIEPKSSY</sequence>
<feature type="region of interest" description="Disordered" evidence="1">
    <location>
        <begin position="199"/>
        <end position="232"/>
    </location>
</feature>